<comment type="caution">
    <text evidence="1">The sequence shown here is derived from an EMBL/GenBank/DDBJ whole genome shotgun (WGS) entry which is preliminary data.</text>
</comment>
<reference evidence="2" key="1">
    <citation type="journal article" date="2019" name="Int. J. Syst. Evol. Microbiol.">
        <title>The Global Catalogue of Microorganisms (GCM) 10K type strain sequencing project: providing services to taxonomists for standard genome sequencing and annotation.</title>
        <authorList>
            <consortium name="The Broad Institute Genomics Platform"/>
            <consortium name="The Broad Institute Genome Sequencing Center for Infectious Disease"/>
            <person name="Wu L."/>
            <person name="Ma J."/>
        </authorList>
    </citation>
    <scope>NUCLEOTIDE SEQUENCE [LARGE SCALE GENOMIC DNA]</scope>
    <source>
        <strain evidence="2">CCUG 54939</strain>
    </source>
</reference>
<dbReference type="Proteomes" id="UP001595692">
    <property type="component" value="Unassembled WGS sequence"/>
</dbReference>
<sequence length="167" mass="18780">MLPLPVTLAARWHALQSETGTRPLTLLQIDAEQLSCLHAGLDAKRQHQLALGFRQLGHGPLRHSPPSPYELERAIAVTEDQIMPLTRWLQPGSLHVICPPLALLRPSVGERNLSRDQVERHFQQLAARSEGDPLANGWPLPNNDAAGALLILREWLHHLDFHQVWLE</sequence>
<gene>
    <name evidence="1" type="ORF">ACFOSS_05420</name>
</gene>
<name>A0ABV8CLW3_9GAMM</name>
<proteinExistence type="predicted"/>
<evidence type="ECO:0000313" key="1">
    <source>
        <dbReference type="EMBL" id="MFC3912902.1"/>
    </source>
</evidence>
<keyword evidence="2" id="KW-1185">Reference proteome</keyword>
<organism evidence="1 2">
    <name type="scientific">Pseudaeromonas sharmana</name>
    <dbReference type="NCBI Taxonomy" id="328412"/>
    <lineage>
        <taxon>Bacteria</taxon>
        <taxon>Pseudomonadati</taxon>
        <taxon>Pseudomonadota</taxon>
        <taxon>Gammaproteobacteria</taxon>
        <taxon>Aeromonadales</taxon>
        <taxon>Aeromonadaceae</taxon>
        <taxon>Pseudaeromonas</taxon>
    </lineage>
</organism>
<evidence type="ECO:0000313" key="2">
    <source>
        <dbReference type="Proteomes" id="UP001595692"/>
    </source>
</evidence>
<dbReference type="EMBL" id="JBHSAF010000003">
    <property type="protein sequence ID" value="MFC3912902.1"/>
    <property type="molecule type" value="Genomic_DNA"/>
</dbReference>
<dbReference type="RefSeq" id="WP_377151115.1">
    <property type="nucleotide sequence ID" value="NZ_JBHSAF010000003.1"/>
</dbReference>
<accession>A0ABV8CLW3</accession>
<protein>
    <submittedName>
        <fullName evidence="1">Uncharacterized protein</fullName>
    </submittedName>
</protein>